<evidence type="ECO:0000256" key="1">
    <source>
        <dbReference type="SAM" id="MobiDB-lite"/>
    </source>
</evidence>
<protein>
    <recommendedName>
        <fullName evidence="2">DUF7852 domain-containing protein</fullName>
    </recommendedName>
</protein>
<dbReference type="NCBIfam" id="NF045794">
    <property type="entry name" value="CsxC_fam"/>
    <property type="match status" value="1"/>
</dbReference>
<comment type="caution">
    <text evidence="3">The sequence shown here is derived from an EMBL/GenBank/DDBJ whole genome shotgun (WGS) entry which is preliminary data.</text>
</comment>
<feature type="domain" description="DUF7852" evidence="2">
    <location>
        <begin position="314"/>
        <end position="394"/>
    </location>
</feature>
<evidence type="ECO:0000313" key="3">
    <source>
        <dbReference type="EMBL" id="MBV7276514.1"/>
    </source>
</evidence>
<organism evidence="3 4">
    <name type="scientific">Clostridium thailandense</name>
    <dbReference type="NCBI Taxonomy" id="2794346"/>
    <lineage>
        <taxon>Bacteria</taxon>
        <taxon>Bacillati</taxon>
        <taxon>Bacillota</taxon>
        <taxon>Clostridia</taxon>
        <taxon>Eubacteriales</taxon>
        <taxon>Clostridiaceae</taxon>
        <taxon>Clostridium</taxon>
    </lineage>
</organism>
<sequence>MSKKHHSKRSCLEENIKEKEDYKKTKHHKKHDKKHDKKHHKKHHDKYLKETVNTEHIEEDLMIDAPKKYENKGCCEEIHEEPIENNETYYKKSYCKEEYLKEDYSEEEHSSKNLPEENFSREEYYTEDSSEENSPSEEYYIEDSSEENFSEEDEYIEDSPEENFSEEDEYIEDSPEENFSEEDEYIEDSSEENFSEEDEYIEDSSGEYFSEEDEYIEDSSGEDFSEEEYYTDEYSEENFSEEDDYCEDEYSEEDDYCEDECSENDDYCEDECSEEDYSSTDNFDECDLIRDCESSSETEILSFCPNTPGSVIGITNAVVIKAPVVLAEPTIKISIESKFKLESPALEIKRILKNVYLEQCNLIPDVFDPYFGILFIKGFIRKNVEYATKDCSTDGTTSGEIRHTTVRVPFTCAAKIRFTTLPIFINTEPPEQIEILRNNIEICDPCEEGILGNIPCQLNLRLTEFFNEKVFCELIKAEIIESDFLENPIRDDSCKFNLDQTYNTVKEKVVIHLTIKLLQNQQISINR</sequence>
<feature type="compositionally biased region" description="Acidic residues" evidence="1">
    <location>
        <begin position="125"/>
        <end position="243"/>
    </location>
</feature>
<name>A0A949X4H7_9CLOT</name>
<dbReference type="InterPro" id="IPR057174">
    <property type="entry name" value="DUF7852"/>
</dbReference>
<feature type="region of interest" description="Disordered" evidence="1">
    <location>
        <begin position="102"/>
        <end position="243"/>
    </location>
</feature>
<accession>A0A949X4H7</accession>
<dbReference type="Pfam" id="PF25250">
    <property type="entry name" value="DUF7852"/>
    <property type="match status" value="1"/>
</dbReference>
<dbReference type="InterPro" id="IPR054845">
    <property type="entry name" value="Exosporium_prot_C"/>
</dbReference>
<feature type="compositionally biased region" description="Basic and acidic residues" evidence="1">
    <location>
        <begin position="102"/>
        <end position="124"/>
    </location>
</feature>
<evidence type="ECO:0000313" key="4">
    <source>
        <dbReference type="Proteomes" id="UP000694308"/>
    </source>
</evidence>
<feature type="region of interest" description="Disordered" evidence="1">
    <location>
        <begin position="1"/>
        <end position="53"/>
    </location>
</feature>
<keyword evidence="4" id="KW-1185">Reference proteome</keyword>
<gene>
    <name evidence="3" type="ORF">I6U48_26935</name>
</gene>
<dbReference type="AlphaFoldDB" id="A0A949X4H7"/>
<proteinExistence type="predicted"/>
<dbReference type="Proteomes" id="UP000694308">
    <property type="component" value="Unassembled WGS sequence"/>
</dbReference>
<dbReference type="RefSeq" id="WP_218323595.1">
    <property type="nucleotide sequence ID" value="NZ_JAEEGC010000181.1"/>
</dbReference>
<feature type="compositionally biased region" description="Basic and acidic residues" evidence="1">
    <location>
        <begin position="10"/>
        <end position="23"/>
    </location>
</feature>
<reference evidence="3" key="1">
    <citation type="submission" date="2020-12" db="EMBL/GenBank/DDBJ databases">
        <title>Clostridium thailandense sp. nov., a novel acetogenic bacterium isolated from peat land soil in Thailand.</title>
        <authorList>
            <person name="Chaikitkaew S."/>
            <person name="Birkeland N.K."/>
        </authorList>
    </citation>
    <scope>NUCLEOTIDE SEQUENCE</scope>
    <source>
        <strain evidence="3">PL3</strain>
    </source>
</reference>
<dbReference type="EMBL" id="JAEEGC010000181">
    <property type="protein sequence ID" value="MBV7276514.1"/>
    <property type="molecule type" value="Genomic_DNA"/>
</dbReference>
<feature type="compositionally biased region" description="Basic residues" evidence="1">
    <location>
        <begin position="24"/>
        <end position="46"/>
    </location>
</feature>
<evidence type="ECO:0000259" key="2">
    <source>
        <dbReference type="Pfam" id="PF25250"/>
    </source>
</evidence>